<dbReference type="InterPro" id="IPR000164">
    <property type="entry name" value="Histone_H3/CENP-A"/>
</dbReference>
<reference evidence="4" key="1">
    <citation type="submission" date="2015-07" db="EMBL/GenBank/DDBJ databases">
        <title>Transcriptome Assembly of Anthurium amnicola.</title>
        <authorList>
            <person name="Suzuki J."/>
        </authorList>
    </citation>
    <scope>NUCLEOTIDE SEQUENCE</scope>
</reference>
<dbReference type="EMBL" id="GDJX01002340">
    <property type="protein sequence ID" value="JAT65596.1"/>
    <property type="molecule type" value="Transcribed_RNA"/>
</dbReference>
<dbReference type="PRINTS" id="PR00622">
    <property type="entry name" value="HISTONEH3"/>
</dbReference>
<dbReference type="InterPro" id="IPR007125">
    <property type="entry name" value="H2A/H2B/H3"/>
</dbReference>
<evidence type="ECO:0000256" key="2">
    <source>
        <dbReference type="SAM" id="MobiDB-lite"/>
    </source>
</evidence>
<dbReference type="Gene3D" id="1.10.20.10">
    <property type="entry name" value="Histone, subunit A"/>
    <property type="match status" value="1"/>
</dbReference>
<dbReference type="SMART" id="SM00428">
    <property type="entry name" value="H3"/>
    <property type="match status" value="1"/>
</dbReference>
<name>A0A1D1ZF82_9ARAE</name>
<dbReference type="GO" id="GO:0000786">
    <property type="term" value="C:nucleosome"/>
    <property type="evidence" value="ECO:0007669"/>
    <property type="project" value="InterPro"/>
</dbReference>
<feature type="region of interest" description="Disordered" evidence="2">
    <location>
        <begin position="1"/>
        <end position="78"/>
    </location>
</feature>
<dbReference type="SUPFAM" id="SSF47113">
    <property type="entry name" value="Histone-fold"/>
    <property type="match status" value="1"/>
</dbReference>
<protein>
    <submittedName>
        <fullName evidence="4">Histone H3-like centromeric protein HTR12</fullName>
    </submittedName>
</protein>
<dbReference type="Pfam" id="PF00125">
    <property type="entry name" value="Histone"/>
    <property type="match status" value="1"/>
</dbReference>
<dbReference type="GO" id="GO:0003677">
    <property type="term" value="F:DNA binding"/>
    <property type="evidence" value="ECO:0007669"/>
    <property type="project" value="InterPro"/>
</dbReference>
<accession>A0A1D1ZF82</accession>
<feature type="domain" description="Core Histone H2A/H2B/H3" evidence="3">
    <location>
        <begin position="79"/>
        <end position="167"/>
    </location>
</feature>
<comment type="similarity">
    <text evidence="1">Belongs to the histone H3 family.</text>
</comment>
<dbReference type="FunFam" id="1.10.20.10:FF:000088">
    <property type="entry name" value="Histone H3-like centromeric protein CSE4"/>
    <property type="match status" value="1"/>
</dbReference>
<dbReference type="GO" id="GO:0046982">
    <property type="term" value="F:protein heterodimerization activity"/>
    <property type="evidence" value="ECO:0007669"/>
    <property type="project" value="InterPro"/>
</dbReference>
<dbReference type="CDD" id="cd22911">
    <property type="entry name" value="HFD_H3"/>
    <property type="match status" value="1"/>
</dbReference>
<evidence type="ECO:0000313" key="4">
    <source>
        <dbReference type="EMBL" id="JAT65596.1"/>
    </source>
</evidence>
<dbReference type="InterPro" id="IPR009072">
    <property type="entry name" value="Histone-fold"/>
</dbReference>
<evidence type="ECO:0000259" key="3">
    <source>
        <dbReference type="Pfam" id="PF00125"/>
    </source>
</evidence>
<sequence>MARTKHFSRGPQPRRRRRLPARPPRPPREQARGQQQPKDPASSSAAPASPQPVGVRREGSGKAKAPADKSKRKPHRFRPGTVALQEIRRYQKSWSLLIPKAPFVRIVKEITNYCSNEVTRWTPEAIVSIQEAAEDFLVHLFEDANLCAIHAKRVTLMQKDWQLARRIGGKIHF</sequence>
<feature type="compositionally biased region" description="Basic residues" evidence="2">
    <location>
        <begin position="1"/>
        <end position="20"/>
    </location>
</feature>
<evidence type="ECO:0000256" key="1">
    <source>
        <dbReference type="ARBA" id="ARBA00010343"/>
    </source>
</evidence>
<dbReference type="PANTHER" id="PTHR11426">
    <property type="entry name" value="HISTONE H3"/>
    <property type="match status" value="1"/>
</dbReference>
<gene>
    <name evidence="4" type="primary">HTR12</name>
    <name evidence="4" type="ORF">g.50233</name>
</gene>
<feature type="compositionally biased region" description="Low complexity" evidence="2">
    <location>
        <begin position="32"/>
        <end position="52"/>
    </location>
</feature>
<organism evidence="4">
    <name type="scientific">Anthurium amnicola</name>
    <dbReference type="NCBI Taxonomy" id="1678845"/>
    <lineage>
        <taxon>Eukaryota</taxon>
        <taxon>Viridiplantae</taxon>
        <taxon>Streptophyta</taxon>
        <taxon>Embryophyta</taxon>
        <taxon>Tracheophyta</taxon>
        <taxon>Spermatophyta</taxon>
        <taxon>Magnoliopsida</taxon>
        <taxon>Liliopsida</taxon>
        <taxon>Araceae</taxon>
        <taxon>Pothoideae</taxon>
        <taxon>Potheae</taxon>
        <taxon>Anthurium</taxon>
    </lineage>
</organism>
<dbReference type="GO" id="GO:0030527">
    <property type="term" value="F:structural constituent of chromatin"/>
    <property type="evidence" value="ECO:0007669"/>
    <property type="project" value="InterPro"/>
</dbReference>
<feature type="compositionally biased region" description="Basic and acidic residues" evidence="2">
    <location>
        <begin position="55"/>
        <end position="69"/>
    </location>
</feature>
<proteinExistence type="inferred from homology"/>
<dbReference type="AlphaFoldDB" id="A0A1D1ZF82"/>